<reference evidence="2 3" key="1">
    <citation type="submission" date="2017-04" db="EMBL/GenBank/DDBJ databases">
        <title>Draft genome sequence of Tuber borchii Vittad., a whitish edible truffle.</title>
        <authorList>
            <consortium name="DOE Joint Genome Institute"/>
            <person name="Murat C."/>
            <person name="Kuo A."/>
            <person name="Barry K.W."/>
            <person name="Clum A."/>
            <person name="Dockter R.B."/>
            <person name="Fauchery L."/>
            <person name="Iotti M."/>
            <person name="Kohler A."/>
            <person name="Labutti K."/>
            <person name="Lindquist E.A."/>
            <person name="Lipzen A."/>
            <person name="Ohm R.A."/>
            <person name="Wang M."/>
            <person name="Grigoriev I.V."/>
            <person name="Zambonelli A."/>
            <person name="Martin F.M."/>
        </authorList>
    </citation>
    <scope>NUCLEOTIDE SEQUENCE [LARGE SCALE GENOMIC DNA]</scope>
    <source>
        <strain evidence="2 3">Tbo3840</strain>
    </source>
</reference>
<protein>
    <submittedName>
        <fullName evidence="2">Uncharacterized protein</fullName>
    </submittedName>
</protein>
<dbReference type="AlphaFoldDB" id="A0A2T6ZJ69"/>
<name>A0A2T6ZJ69_TUBBO</name>
<sequence>MNTAIRKSEGVCLYACVNVLEYSTGIAAVVIIDTKSRFEFPNCGRTDAQRRLPVIPIKDHHHHPEKYFPSTQIQRSHPNPIRQGIEIRRMRKSGDQK</sequence>
<feature type="compositionally biased region" description="Basic and acidic residues" evidence="1">
    <location>
        <begin position="85"/>
        <end position="97"/>
    </location>
</feature>
<dbReference type="Proteomes" id="UP000244722">
    <property type="component" value="Unassembled WGS sequence"/>
</dbReference>
<evidence type="ECO:0000256" key="1">
    <source>
        <dbReference type="SAM" id="MobiDB-lite"/>
    </source>
</evidence>
<gene>
    <name evidence="2" type="ORF">B9Z19DRAFT_1090232</name>
</gene>
<feature type="region of interest" description="Disordered" evidence="1">
    <location>
        <begin position="70"/>
        <end position="97"/>
    </location>
</feature>
<accession>A0A2T6ZJ69</accession>
<comment type="caution">
    <text evidence="2">The sequence shown here is derived from an EMBL/GenBank/DDBJ whole genome shotgun (WGS) entry which is preliminary data.</text>
</comment>
<organism evidence="2 3">
    <name type="scientific">Tuber borchii</name>
    <name type="common">White truffle</name>
    <dbReference type="NCBI Taxonomy" id="42251"/>
    <lineage>
        <taxon>Eukaryota</taxon>
        <taxon>Fungi</taxon>
        <taxon>Dikarya</taxon>
        <taxon>Ascomycota</taxon>
        <taxon>Pezizomycotina</taxon>
        <taxon>Pezizomycetes</taxon>
        <taxon>Pezizales</taxon>
        <taxon>Tuberaceae</taxon>
        <taxon>Tuber</taxon>
    </lineage>
</organism>
<dbReference type="EMBL" id="NESQ01000228">
    <property type="protein sequence ID" value="PUU75496.1"/>
    <property type="molecule type" value="Genomic_DNA"/>
</dbReference>
<keyword evidence="3" id="KW-1185">Reference proteome</keyword>
<evidence type="ECO:0000313" key="2">
    <source>
        <dbReference type="EMBL" id="PUU75496.1"/>
    </source>
</evidence>
<evidence type="ECO:0000313" key="3">
    <source>
        <dbReference type="Proteomes" id="UP000244722"/>
    </source>
</evidence>
<proteinExistence type="predicted"/>